<comment type="caution">
    <text evidence="1">The sequence shown here is derived from an EMBL/GenBank/DDBJ whole genome shotgun (WGS) entry which is preliminary data.</text>
</comment>
<accession>B9C0Q4</accession>
<protein>
    <submittedName>
        <fullName evidence="1">Uncharacterized protein</fullName>
    </submittedName>
</protein>
<dbReference type="Proteomes" id="UP000004535">
    <property type="component" value="Unassembled WGS sequence"/>
</dbReference>
<reference evidence="1 2" key="1">
    <citation type="journal article" date="2012" name="J. Bacteriol.">
        <title>Draft Genome Sequence Determination for Cystic Fibrosis and Chronic Granulomatous Disease Burkholderia multivorans Isolates.</title>
        <authorList>
            <person name="Varga J.J."/>
            <person name="Losada L."/>
            <person name="Zelazny A.M."/>
            <person name="Brinkac L."/>
            <person name="Harkins D."/>
            <person name="Radune D."/>
            <person name="Hostetler J."/>
            <person name="Sampaio E.P."/>
            <person name="Ronning C.M."/>
            <person name="Nierman W.C."/>
            <person name="Greenberg D.E."/>
            <person name="Holland S.M."/>
            <person name="Goldberg J.B."/>
        </authorList>
    </citation>
    <scope>NUCLEOTIDE SEQUENCE [LARGE SCALE GENOMIC DNA]</scope>
    <source>
        <strain evidence="1 2">CGD2</strain>
    </source>
</reference>
<gene>
    <name evidence="1" type="ORF">BURMUCGD2_1715</name>
</gene>
<evidence type="ECO:0000313" key="2">
    <source>
        <dbReference type="Proteomes" id="UP000004535"/>
    </source>
</evidence>
<name>B9C0Q4_9BURK</name>
<evidence type="ECO:0000313" key="1">
    <source>
        <dbReference type="EMBL" id="EEE03395.1"/>
    </source>
</evidence>
<dbReference type="EMBL" id="ACFC01000028">
    <property type="protein sequence ID" value="EEE03395.1"/>
    <property type="molecule type" value="Genomic_DNA"/>
</dbReference>
<dbReference type="AlphaFoldDB" id="B9C0Q4"/>
<organism evidence="1 2">
    <name type="scientific">Burkholderia multivorans CGD2</name>
    <dbReference type="NCBI Taxonomy" id="513052"/>
    <lineage>
        <taxon>Bacteria</taxon>
        <taxon>Pseudomonadati</taxon>
        <taxon>Pseudomonadota</taxon>
        <taxon>Betaproteobacteria</taxon>
        <taxon>Burkholderiales</taxon>
        <taxon>Burkholderiaceae</taxon>
        <taxon>Burkholderia</taxon>
        <taxon>Burkholderia cepacia complex</taxon>
    </lineage>
</organism>
<proteinExistence type="predicted"/>
<sequence>MIRRLLRTPRAGRGRSRLMRLPQMLRAFRDTAGAPHETGRHPT</sequence>